<dbReference type="EMBL" id="CAJNNW010032666">
    <property type="protein sequence ID" value="CAE8714682.1"/>
    <property type="molecule type" value="Genomic_DNA"/>
</dbReference>
<dbReference type="AlphaFoldDB" id="A0A813KW61"/>
<evidence type="ECO:0000256" key="1">
    <source>
        <dbReference type="SAM" id="MobiDB-lite"/>
    </source>
</evidence>
<feature type="non-terminal residue" evidence="3">
    <location>
        <position position="1"/>
    </location>
</feature>
<protein>
    <submittedName>
        <fullName evidence="3">Uncharacterized protein</fullName>
    </submittedName>
</protein>
<feature type="non-terminal residue" evidence="3">
    <location>
        <position position="461"/>
    </location>
</feature>
<evidence type="ECO:0000313" key="3">
    <source>
        <dbReference type="EMBL" id="CAE8714682.1"/>
    </source>
</evidence>
<feature type="compositionally biased region" description="Pro residues" evidence="1">
    <location>
        <begin position="39"/>
        <end position="50"/>
    </location>
</feature>
<dbReference type="Proteomes" id="UP000626109">
    <property type="component" value="Unassembled WGS sequence"/>
</dbReference>
<keyword evidence="5" id="KW-1185">Reference proteome</keyword>
<proteinExistence type="predicted"/>
<dbReference type="EMBL" id="CAJNNV010027148">
    <property type="protein sequence ID" value="CAE8619520.1"/>
    <property type="molecule type" value="Genomic_DNA"/>
</dbReference>
<organism evidence="3 4">
    <name type="scientific">Polarella glacialis</name>
    <name type="common">Dinoflagellate</name>
    <dbReference type="NCBI Taxonomy" id="89957"/>
    <lineage>
        <taxon>Eukaryota</taxon>
        <taxon>Sar</taxon>
        <taxon>Alveolata</taxon>
        <taxon>Dinophyceae</taxon>
        <taxon>Suessiales</taxon>
        <taxon>Suessiaceae</taxon>
        <taxon>Polarella</taxon>
    </lineage>
</organism>
<feature type="compositionally biased region" description="Low complexity" evidence="1">
    <location>
        <begin position="109"/>
        <end position="119"/>
    </location>
</feature>
<comment type="caution">
    <text evidence="3">The sequence shown here is derived from an EMBL/GenBank/DDBJ whole genome shotgun (WGS) entry which is preliminary data.</text>
</comment>
<evidence type="ECO:0000313" key="4">
    <source>
        <dbReference type="Proteomes" id="UP000626109"/>
    </source>
</evidence>
<accession>A0A813KW61</accession>
<feature type="compositionally biased region" description="Low complexity" evidence="1">
    <location>
        <begin position="54"/>
        <end position="95"/>
    </location>
</feature>
<feature type="compositionally biased region" description="Low complexity" evidence="1">
    <location>
        <begin position="266"/>
        <end position="290"/>
    </location>
</feature>
<evidence type="ECO:0000313" key="5">
    <source>
        <dbReference type="Proteomes" id="UP000654075"/>
    </source>
</evidence>
<evidence type="ECO:0000313" key="2">
    <source>
        <dbReference type="EMBL" id="CAE8619520.1"/>
    </source>
</evidence>
<name>A0A813KW61_POLGL</name>
<feature type="region of interest" description="Disordered" evidence="1">
    <location>
        <begin position="266"/>
        <end position="292"/>
    </location>
</feature>
<gene>
    <name evidence="2" type="ORF">PGLA1383_LOCUS37108</name>
    <name evidence="3" type="ORF">PGLA2088_LOCUS38134</name>
</gene>
<feature type="region of interest" description="Disordered" evidence="1">
    <location>
        <begin position="1"/>
        <end position="134"/>
    </location>
</feature>
<reference evidence="3" key="1">
    <citation type="submission" date="2021-02" db="EMBL/GenBank/DDBJ databases">
        <authorList>
            <person name="Dougan E. K."/>
            <person name="Rhodes N."/>
            <person name="Thang M."/>
            <person name="Chan C."/>
        </authorList>
    </citation>
    <scope>NUCLEOTIDE SEQUENCE</scope>
</reference>
<dbReference type="Proteomes" id="UP000654075">
    <property type="component" value="Unassembled WGS sequence"/>
</dbReference>
<feature type="compositionally biased region" description="Low complexity" evidence="1">
    <location>
        <begin position="1"/>
        <end position="18"/>
    </location>
</feature>
<sequence>CTLPGAAPSATAGAAAAPQKRGSGDYLVCSAASSDNSAPPTPRFKEPPPAQGGLEAEASSPSSPRRLPNSLRAGVVGQVRPPPVGVSVGSGQASPRLGTFGPAVKSFRQHQQQQQQQQQRLPCRALQPSAPTPSPRAVACAEVLQQNKDVLGATTKVFFQGEIVLQQSEDVLGATRKRSLQGEMGVTSQHAAVAAATSEAEAADRAVPVAVVQVAVTPVLTPRTLPASVVPVAVVQVAATPVVTPRTLPASVVAEVATLATAVRSGASPATTKPATTATTTTPTATPTTAVRSGAASVSAPWAVGGFWPAPSVSMRYASPKVELPSRSVFITSSGLDPTTAYLASGLNVPGAMSPPRSSFVCRSFEGGHKQVQAPASPTRAQVYRMVSAPASVPMGCSASLPQTWPLREVPSTPPAPVHHYVPPARSVLGVASPAADFRHCPMSPAPLTPRSLCPARTAVS</sequence>